<dbReference type="EMBL" id="JBHUFF010000013">
    <property type="protein sequence ID" value="MFD1799398.1"/>
    <property type="molecule type" value="Genomic_DNA"/>
</dbReference>
<name>A0ABW4NLV8_9LACT</name>
<organism evidence="1 2">
    <name type="scientific">Carnobacterium antarcticum</name>
    <dbReference type="NCBI Taxonomy" id="2126436"/>
    <lineage>
        <taxon>Bacteria</taxon>
        <taxon>Bacillati</taxon>
        <taxon>Bacillota</taxon>
        <taxon>Bacilli</taxon>
        <taxon>Lactobacillales</taxon>
        <taxon>Carnobacteriaceae</taxon>
        <taxon>Carnobacterium</taxon>
    </lineage>
</organism>
<evidence type="ECO:0000313" key="2">
    <source>
        <dbReference type="Proteomes" id="UP001597285"/>
    </source>
</evidence>
<proteinExistence type="predicted"/>
<gene>
    <name evidence="1" type="ORF">ACFSBK_05980</name>
</gene>
<dbReference type="Pfam" id="PF05595">
    <property type="entry name" value="DUF771"/>
    <property type="match status" value="1"/>
</dbReference>
<dbReference type="Proteomes" id="UP001597285">
    <property type="component" value="Unassembled WGS sequence"/>
</dbReference>
<keyword evidence="2" id="KW-1185">Reference proteome</keyword>
<reference evidence="2" key="1">
    <citation type="journal article" date="2019" name="Int. J. Syst. Evol. Microbiol.">
        <title>The Global Catalogue of Microorganisms (GCM) 10K type strain sequencing project: providing services to taxonomists for standard genome sequencing and annotation.</title>
        <authorList>
            <consortium name="The Broad Institute Genomics Platform"/>
            <consortium name="The Broad Institute Genome Sequencing Center for Infectious Disease"/>
            <person name="Wu L."/>
            <person name="Ma J."/>
        </authorList>
    </citation>
    <scope>NUCLEOTIDE SEQUENCE [LARGE SCALE GENOMIC DNA]</scope>
    <source>
        <strain evidence="2">KCTC 42143</strain>
    </source>
</reference>
<comment type="caution">
    <text evidence="1">The sequence shown here is derived from an EMBL/GenBank/DDBJ whole genome shotgun (WGS) entry which is preliminary data.</text>
</comment>
<accession>A0ABW4NLV8</accession>
<protein>
    <submittedName>
        <fullName evidence="1">DUF771 domain-containing protein</fullName>
    </submittedName>
</protein>
<sequence length="112" mass="13060">MQQPQTVELNILWQVPSDSIIIKKSEYEELVSASLAGETWTMKDLERKTKKKAIWLRKNVLDVPEFREILDVDNGGCTFYPETGTGERWAFQASKMSQFLDEHFPDIYTRSE</sequence>
<dbReference type="RefSeq" id="WP_058918407.1">
    <property type="nucleotide sequence ID" value="NZ_JBHSQC010000025.1"/>
</dbReference>
<evidence type="ECO:0000313" key="1">
    <source>
        <dbReference type="EMBL" id="MFD1799398.1"/>
    </source>
</evidence>
<dbReference type="InterPro" id="IPR008489">
    <property type="entry name" value="DUF771"/>
</dbReference>